<dbReference type="Gene3D" id="3.40.50.720">
    <property type="entry name" value="NAD(P)-binding Rossmann-like Domain"/>
    <property type="match status" value="1"/>
</dbReference>
<dbReference type="GO" id="GO:0016491">
    <property type="term" value="F:oxidoreductase activity"/>
    <property type="evidence" value="ECO:0007669"/>
    <property type="project" value="UniProtKB-KW"/>
</dbReference>
<dbReference type="RefSeq" id="WP_120734744.1">
    <property type="nucleotide sequence ID" value="NZ_CP032568.1"/>
</dbReference>
<protein>
    <submittedName>
        <fullName evidence="4">SDR family NAD(P)-dependent oxidoreductase</fullName>
    </submittedName>
</protein>
<dbReference type="InterPro" id="IPR057326">
    <property type="entry name" value="KR_dom"/>
</dbReference>
<comment type="similarity">
    <text evidence="1">Belongs to the short-chain dehydrogenases/reductases (SDR) family.</text>
</comment>
<proteinExistence type="inferred from homology"/>
<organism evidence="4 5">
    <name type="scientific">Nocardia yunnanensis</name>
    <dbReference type="NCBI Taxonomy" id="2382165"/>
    <lineage>
        <taxon>Bacteria</taxon>
        <taxon>Bacillati</taxon>
        <taxon>Actinomycetota</taxon>
        <taxon>Actinomycetes</taxon>
        <taxon>Mycobacteriales</taxon>
        <taxon>Nocardiaceae</taxon>
        <taxon>Nocardia</taxon>
    </lineage>
</organism>
<keyword evidence="2" id="KW-0560">Oxidoreductase</keyword>
<dbReference type="InterPro" id="IPR020904">
    <property type="entry name" value="Sc_DH/Rdtase_CS"/>
</dbReference>
<dbReference type="AlphaFoldDB" id="A0A386Z561"/>
<gene>
    <name evidence="4" type="ORF">D7D52_01740</name>
</gene>
<dbReference type="PROSITE" id="PS00061">
    <property type="entry name" value="ADH_SHORT"/>
    <property type="match status" value="1"/>
</dbReference>
<name>A0A386Z561_9NOCA</name>
<evidence type="ECO:0000256" key="2">
    <source>
        <dbReference type="ARBA" id="ARBA00023002"/>
    </source>
</evidence>
<evidence type="ECO:0000313" key="5">
    <source>
        <dbReference type="Proteomes" id="UP000267164"/>
    </source>
</evidence>
<dbReference type="CDD" id="cd05233">
    <property type="entry name" value="SDR_c"/>
    <property type="match status" value="1"/>
</dbReference>
<evidence type="ECO:0000256" key="1">
    <source>
        <dbReference type="ARBA" id="ARBA00006484"/>
    </source>
</evidence>
<dbReference type="PANTHER" id="PTHR44196">
    <property type="entry name" value="DEHYDROGENASE/REDUCTASE SDR FAMILY MEMBER 7B"/>
    <property type="match status" value="1"/>
</dbReference>
<dbReference type="PANTHER" id="PTHR44196:SF1">
    <property type="entry name" value="DEHYDROGENASE_REDUCTASE SDR FAMILY MEMBER 7B"/>
    <property type="match status" value="1"/>
</dbReference>
<accession>A0A386Z561</accession>
<dbReference type="InterPro" id="IPR002347">
    <property type="entry name" value="SDR_fam"/>
</dbReference>
<dbReference type="InterPro" id="IPR036291">
    <property type="entry name" value="NAD(P)-bd_dom_sf"/>
</dbReference>
<evidence type="ECO:0000313" key="4">
    <source>
        <dbReference type="EMBL" id="AYF72801.1"/>
    </source>
</evidence>
<sequence>MTEKRSLALVTGASSGIGFELARQFVDRGYDVVVAAEDETILTAAELLDRSGATVRPVRVDLRTDKGVEELYERATADGRRLDIAALNAGVGRGGRFLDTDLDDELDIVALNVRSTVHLAKLVARDMAARGQGRILFTASIAATMPGPEQAVYNASKSFVQSFAKALREELRGNGITVTSLLPGPTDTDFFRRAQMLGTRLGRLPKDDPADVARQGVEALLSGKQQVFAASPLVKAMGALSRVTPDTLKAKANRILSAPAGGAAAPHPPVHTEPGP</sequence>
<dbReference type="SMART" id="SM00822">
    <property type="entry name" value="PKS_KR"/>
    <property type="match status" value="1"/>
</dbReference>
<dbReference type="PRINTS" id="PR00081">
    <property type="entry name" value="GDHRDH"/>
</dbReference>
<dbReference type="GO" id="GO:0016020">
    <property type="term" value="C:membrane"/>
    <property type="evidence" value="ECO:0007669"/>
    <property type="project" value="TreeGrafter"/>
</dbReference>
<dbReference type="OrthoDB" id="9797538at2"/>
<reference evidence="4 5" key="1">
    <citation type="submission" date="2018-09" db="EMBL/GenBank/DDBJ databases">
        <title>Nocardia yunnanensis sp. nov., an actinomycete isolated from a soil sample.</title>
        <authorList>
            <person name="Zhang J."/>
        </authorList>
    </citation>
    <scope>NUCLEOTIDE SEQUENCE [LARGE SCALE GENOMIC DNA]</scope>
    <source>
        <strain evidence="4 5">CFHS0054</strain>
    </source>
</reference>
<evidence type="ECO:0000259" key="3">
    <source>
        <dbReference type="SMART" id="SM00822"/>
    </source>
</evidence>
<dbReference type="KEGG" id="nyu:D7D52_01740"/>
<dbReference type="SUPFAM" id="SSF51735">
    <property type="entry name" value="NAD(P)-binding Rossmann-fold domains"/>
    <property type="match status" value="1"/>
</dbReference>
<dbReference type="Proteomes" id="UP000267164">
    <property type="component" value="Chromosome"/>
</dbReference>
<dbReference type="Pfam" id="PF00106">
    <property type="entry name" value="adh_short"/>
    <property type="match status" value="1"/>
</dbReference>
<feature type="domain" description="Ketoreductase" evidence="3">
    <location>
        <begin position="6"/>
        <end position="188"/>
    </location>
</feature>
<keyword evidence="5" id="KW-1185">Reference proteome</keyword>
<dbReference type="EMBL" id="CP032568">
    <property type="protein sequence ID" value="AYF72801.1"/>
    <property type="molecule type" value="Genomic_DNA"/>
</dbReference>